<dbReference type="InterPro" id="IPR058792">
    <property type="entry name" value="Beta-barrel_RND_2"/>
</dbReference>
<comment type="similarity">
    <text evidence="2">Belongs to the membrane fusion protein (MFP) (TC 8.A.1) family.</text>
</comment>
<dbReference type="PROSITE" id="PS51257">
    <property type="entry name" value="PROKAR_LIPOPROTEIN"/>
    <property type="match status" value="1"/>
</dbReference>
<comment type="subcellular location">
    <subcellularLocation>
        <location evidence="1">Cell envelope</location>
    </subcellularLocation>
</comment>
<dbReference type="Pfam" id="PF25954">
    <property type="entry name" value="Beta-barrel_RND_2"/>
    <property type="match status" value="1"/>
</dbReference>
<proteinExistence type="inferred from homology"/>
<dbReference type="SUPFAM" id="SSF111369">
    <property type="entry name" value="HlyD-like secretion proteins"/>
    <property type="match status" value="1"/>
</dbReference>
<dbReference type="PANTHER" id="PTHR30469:SF36">
    <property type="entry name" value="BLL3903 PROTEIN"/>
    <property type="match status" value="1"/>
</dbReference>
<dbReference type="Pfam" id="PF25967">
    <property type="entry name" value="RND-MFP_C"/>
    <property type="match status" value="1"/>
</dbReference>
<dbReference type="InterPro" id="IPR058627">
    <property type="entry name" value="MdtA-like_C"/>
</dbReference>
<name>A0AAP2GM46_9BACT</name>
<evidence type="ECO:0000259" key="7">
    <source>
        <dbReference type="Pfam" id="PF25954"/>
    </source>
</evidence>
<evidence type="ECO:0000313" key="10">
    <source>
        <dbReference type="Proteomes" id="UP001319200"/>
    </source>
</evidence>
<dbReference type="Gene3D" id="2.40.420.20">
    <property type="match status" value="1"/>
</dbReference>
<dbReference type="Gene3D" id="1.10.287.470">
    <property type="entry name" value="Helix hairpin bin"/>
    <property type="match status" value="1"/>
</dbReference>
<dbReference type="Gene3D" id="2.40.30.170">
    <property type="match status" value="1"/>
</dbReference>
<comment type="caution">
    <text evidence="9">The sequence shown here is derived from an EMBL/GenBank/DDBJ whole genome shotgun (WGS) entry which is preliminary data.</text>
</comment>
<dbReference type="EMBL" id="JAHESF010000001">
    <property type="protein sequence ID" value="MBT1695332.1"/>
    <property type="molecule type" value="Genomic_DNA"/>
</dbReference>
<gene>
    <name evidence="9" type="ORF">KK083_00500</name>
</gene>
<feature type="coiled-coil region" evidence="4">
    <location>
        <begin position="147"/>
        <end position="174"/>
    </location>
</feature>
<dbReference type="InterPro" id="IPR058625">
    <property type="entry name" value="MdtA-like_BSH"/>
</dbReference>
<accession>A0AAP2GM46</accession>
<reference evidence="9 10" key="1">
    <citation type="submission" date="2021-05" db="EMBL/GenBank/DDBJ databases">
        <title>A Polyphasic approach of four new species of the genus Ohtaekwangia: Ohtaekwangia histidinii sp. nov., Ohtaekwangia cretensis sp. nov., Ohtaekwangia indiensis sp. nov., Ohtaekwangia reichenbachii sp. nov. from diverse environment.</title>
        <authorList>
            <person name="Octaviana S."/>
        </authorList>
    </citation>
    <scope>NUCLEOTIDE SEQUENCE [LARGE SCALE GENOMIC DNA]</scope>
    <source>
        <strain evidence="9 10">PWU4</strain>
    </source>
</reference>
<dbReference type="Gene3D" id="2.40.50.100">
    <property type="match status" value="1"/>
</dbReference>
<evidence type="ECO:0000256" key="5">
    <source>
        <dbReference type="SAM" id="SignalP"/>
    </source>
</evidence>
<dbReference type="AlphaFoldDB" id="A0AAP2GM46"/>
<feature type="domain" description="Multidrug resistance protein MdtA-like barrel-sandwich hybrid" evidence="6">
    <location>
        <begin position="76"/>
        <end position="194"/>
    </location>
</feature>
<keyword evidence="3" id="KW-0813">Transport</keyword>
<organism evidence="9 10">
    <name type="scientific">Chryseosolibacter histidini</name>
    <dbReference type="NCBI Taxonomy" id="2782349"/>
    <lineage>
        <taxon>Bacteria</taxon>
        <taxon>Pseudomonadati</taxon>
        <taxon>Bacteroidota</taxon>
        <taxon>Cytophagia</taxon>
        <taxon>Cytophagales</taxon>
        <taxon>Chryseotaleaceae</taxon>
        <taxon>Chryseosolibacter</taxon>
    </lineage>
</organism>
<sequence length="359" mass="38526">MNRLFKHPLFRNLQYVAGSAALAAVVVACAIKAEELPATAEAAAVPAGIPVDATVIHPSELQDRLEVTGTVLANQEVDIVSELTRKVVKVNVKEGSKVKKGTLLFLLDQADLLAQLERLHQQEKLAILNEKRLKDLIDHEAVAQQDYDEVATNLKVLQAQITELQATIDKTRITAPFDGQIGMINTHVGAIVSVSTVLTDIQDNSVVKIEFSVPEKYTNVIHAGSQQTFTTPSDQTEYKTTVVAKAASLSTDTRTLLVRGVTANPQGKLLPGQSARINLSLNTSANALSVSSQALIPSPRGYVLFVAKNNKAEARPVQIGQRSTGQVEILQGLTPGDTVITSNLLRLSPGAPLTLVTIK</sequence>
<feature type="domain" description="CusB-like beta-barrel" evidence="7">
    <location>
        <begin position="209"/>
        <end position="280"/>
    </location>
</feature>
<evidence type="ECO:0000259" key="8">
    <source>
        <dbReference type="Pfam" id="PF25967"/>
    </source>
</evidence>
<dbReference type="PANTHER" id="PTHR30469">
    <property type="entry name" value="MULTIDRUG RESISTANCE PROTEIN MDTA"/>
    <property type="match status" value="1"/>
</dbReference>
<keyword evidence="4" id="KW-0175">Coiled coil</keyword>
<evidence type="ECO:0000256" key="4">
    <source>
        <dbReference type="SAM" id="Coils"/>
    </source>
</evidence>
<evidence type="ECO:0000259" key="6">
    <source>
        <dbReference type="Pfam" id="PF25917"/>
    </source>
</evidence>
<dbReference type="GO" id="GO:1990281">
    <property type="term" value="C:efflux pump complex"/>
    <property type="evidence" value="ECO:0007669"/>
    <property type="project" value="TreeGrafter"/>
</dbReference>
<dbReference type="NCBIfam" id="TIGR01730">
    <property type="entry name" value="RND_mfp"/>
    <property type="match status" value="1"/>
</dbReference>
<evidence type="ECO:0000313" key="9">
    <source>
        <dbReference type="EMBL" id="MBT1695332.1"/>
    </source>
</evidence>
<evidence type="ECO:0000256" key="1">
    <source>
        <dbReference type="ARBA" id="ARBA00004196"/>
    </source>
</evidence>
<keyword evidence="10" id="KW-1185">Reference proteome</keyword>
<evidence type="ECO:0000256" key="3">
    <source>
        <dbReference type="ARBA" id="ARBA00022448"/>
    </source>
</evidence>
<feature type="domain" description="Multidrug resistance protein MdtA-like C-terminal permuted SH3" evidence="8">
    <location>
        <begin position="286"/>
        <end position="344"/>
    </location>
</feature>
<dbReference type="GO" id="GO:0015562">
    <property type="term" value="F:efflux transmembrane transporter activity"/>
    <property type="evidence" value="ECO:0007669"/>
    <property type="project" value="TreeGrafter"/>
</dbReference>
<dbReference type="InterPro" id="IPR006143">
    <property type="entry name" value="RND_pump_MFP"/>
</dbReference>
<dbReference type="Pfam" id="PF25917">
    <property type="entry name" value="BSH_RND"/>
    <property type="match status" value="1"/>
</dbReference>
<dbReference type="Proteomes" id="UP001319200">
    <property type="component" value="Unassembled WGS sequence"/>
</dbReference>
<dbReference type="RefSeq" id="WP_254158871.1">
    <property type="nucleotide sequence ID" value="NZ_JAHESF010000001.1"/>
</dbReference>
<feature type="chain" id="PRO_5042919085" evidence="5">
    <location>
        <begin position="24"/>
        <end position="359"/>
    </location>
</feature>
<protein>
    <submittedName>
        <fullName evidence="9">Efflux RND transporter periplasmic adaptor subunit</fullName>
    </submittedName>
</protein>
<feature type="signal peptide" evidence="5">
    <location>
        <begin position="1"/>
        <end position="23"/>
    </location>
</feature>
<keyword evidence="5" id="KW-0732">Signal</keyword>
<evidence type="ECO:0000256" key="2">
    <source>
        <dbReference type="ARBA" id="ARBA00009477"/>
    </source>
</evidence>